<dbReference type="RefSeq" id="WP_158343239.1">
    <property type="nucleotide sequence ID" value="NZ_CP034861.1"/>
</dbReference>
<keyword evidence="10" id="KW-0997">Cell inner membrane</keyword>
<feature type="modified residue" description="FMN phosphoryl threonine" evidence="10">
    <location>
        <position position="181"/>
    </location>
</feature>
<protein>
    <recommendedName>
        <fullName evidence="10">Ion-translocating oxidoreductase complex subunit D</fullName>
        <ecNumber evidence="10">7.-.-.-</ecNumber>
    </recommendedName>
    <alternativeName>
        <fullName evidence="10">Rnf electron transport complex subunit D</fullName>
    </alternativeName>
</protein>
<feature type="transmembrane region" description="Helical" evidence="10">
    <location>
        <begin position="292"/>
        <end position="311"/>
    </location>
</feature>
<feature type="transmembrane region" description="Helical" evidence="10">
    <location>
        <begin position="317"/>
        <end position="336"/>
    </location>
</feature>
<reference evidence="11 12" key="1">
    <citation type="submission" date="2018-12" db="EMBL/GenBank/DDBJ databases">
        <authorList>
            <person name="Chong R.A."/>
        </authorList>
    </citation>
    <scope>NUCLEOTIDE SEQUENCE [LARGE SCALE GENOMIC DNA]</scope>
    <source>
        <strain evidence="11 12">Mst</strain>
    </source>
</reference>
<name>A0A4D6Y4E6_9GAMM</name>
<comment type="cofactor">
    <cofactor evidence="10">
        <name>FMN</name>
        <dbReference type="ChEBI" id="CHEBI:58210"/>
    </cofactor>
</comment>
<dbReference type="EC" id="7.-.-.-" evidence="10"/>
<evidence type="ECO:0000256" key="6">
    <source>
        <dbReference type="ARBA" id="ARBA00022967"/>
    </source>
</evidence>
<dbReference type="EMBL" id="CP034861">
    <property type="protein sequence ID" value="QCI24217.1"/>
    <property type="molecule type" value="Genomic_DNA"/>
</dbReference>
<sequence length="346" mass="39117">MNVLHIYNVYSTRQIMFLVVIACIPGICSKCYFFGCGTLIQVLSFIALSFLSETILVKVRAKSFSKNVKDNSGIVTALLLGVSVPPLIPWWMIVIGVFFSIVVAKHLYGGLGQNIFNPAMIGYAVLLISFPLHMSNWIEKNDNFLRFKDIQNAVNIIFTKNTNINNTVNVQFFPDCVTQATPLNHFKNQTHLNYDNVIQNTINSNQQEIIKVSWICINISFLIGGLFLIYKKVICWRIPFSILLTLCLCSSINYFFLKNISSSPLVHLFSGGTMICAFFIATDPVTTACTNIGRIIFGILVGFLVYFIRNYSDYPDSIAFAVLFSNMITPLIDYYIRYSGYGHKRI</sequence>
<evidence type="ECO:0000256" key="3">
    <source>
        <dbReference type="ARBA" id="ARBA00022630"/>
    </source>
</evidence>
<dbReference type="Proteomes" id="UP000298673">
    <property type="component" value="Chromosome"/>
</dbReference>
<evidence type="ECO:0000313" key="12">
    <source>
        <dbReference type="Proteomes" id="UP000298673"/>
    </source>
</evidence>
<dbReference type="InterPro" id="IPR004338">
    <property type="entry name" value="NqrB/RnfD"/>
</dbReference>
<accession>A0A4D6Y4E6</accession>
<dbReference type="GO" id="GO:0005886">
    <property type="term" value="C:plasma membrane"/>
    <property type="evidence" value="ECO:0007669"/>
    <property type="project" value="UniProtKB-SubCell"/>
</dbReference>
<reference evidence="11 12" key="2">
    <citation type="submission" date="2019-05" db="EMBL/GenBank/DDBJ databases">
        <title>Genome evolution of the obligate endosymbiont Buchnera aphidicola.</title>
        <authorList>
            <person name="Moran N.A."/>
        </authorList>
    </citation>
    <scope>NUCLEOTIDE SEQUENCE [LARGE SCALE GENOMIC DNA]</scope>
    <source>
        <strain evidence="11 12">Mst</strain>
    </source>
</reference>
<evidence type="ECO:0000256" key="4">
    <source>
        <dbReference type="ARBA" id="ARBA00022643"/>
    </source>
</evidence>
<feature type="transmembrane region" description="Helical" evidence="10">
    <location>
        <begin position="212"/>
        <end position="230"/>
    </location>
</feature>
<dbReference type="NCBIfam" id="NF002011">
    <property type="entry name" value="PRK00816.1"/>
    <property type="match status" value="1"/>
</dbReference>
<keyword evidence="1 10" id="KW-0813">Transport</keyword>
<feature type="transmembrane region" description="Helical" evidence="10">
    <location>
        <begin position="120"/>
        <end position="138"/>
    </location>
</feature>
<dbReference type="HAMAP" id="MF_00462">
    <property type="entry name" value="RsxD_RnfD"/>
    <property type="match status" value="1"/>
</dbReference>
<proteinExistence type="inferred from homology"/>
<comment type="subunit">
    <text evidence="10">The complex is composed of six subunits: RnfA, RnfB, RnfC, RnfD, RnfE and RnfG.</text>
</comment>
<dbReference type="Pfam" id="PF03116">
    <property type="entry name" value="NQR2_RnfD_RnfE"/>
    <property type="match status" value="1"/>
</dbReference>
<evidence type="ECO:0000256" key="2">
    <source>
        <dbReference type="ARBA" id="ARBA00022553"/>
    </source>
</evidence>
<keyword evidence="5 10" id="KW-0812">Transmembrane</keyword>
<comment type="similarity">
    <text evidence="10">Belongs to the NqrB/RnfD family.</text>
</comment>
<evidence type="ECO:0000256" key="5">
    <source>
        <dbReference type="ARBA" id="ARBA00022692"/>
    </source>
</evidence>
<feature type="transmembrane region" description="Helical" evidence="10">
    <location>
        <begin position="6"/>
        <end position="24"/>
    </location>
</feature>
<keyword evidence="7 10" id="KW-0249">Electron transport</keyword>
<keyword evidence="4 10" id="KW-0288">FMN</keyword>
<keyword evidence="6 10" id="KW-1278">Translocase</keyword>
<evidence type="ECO:0000256" key="8">
    <source>
        <dbReference type="ARBA" id="ARBA00022989"/>
    </source>
</evidence>
<keyword evidence="3 10" id="KW-0285">Flavoprotein</keyword>
<keyword evidence="2 10" id="KW-0597">Phosphoprotein</keyword>
<dbReference type="PANTHER" id="PTHR30578:SF0">
    <property type="entry name" value="ION-TRANSLOCATING OXIDOREDUCTASE COMPLEX SUBUNIT D"/>
    <property type="match status" value="1"/>
</dbReference>
<dbReference type="NCBIfam" id="TIGR01946">
    <property type="entry name" value="rnfD"/>
    <property type="match status" value="1"/>
</dbReference>
<comment type="function">
    <text evidence="10">Part of a membrane-bound complex that couples electron transfer with translocation of ions across the membrane.</text>
</comment>
<keyword evidence="8 10" id="KW-1133">Transmembrane helix</keyword>
<dbReference type="AlphaFoldDB" id="A0A4D6Y4E6"/>
<dbReference type="InterPro" id="IPR011303">
    <property type="entry name" value="RnfD_bac"/>
</dbReference>
<dbReference type="GO" id="GO:0055085">
    <property type="term" value="P:transmembrane transport"/>
    <property type="evidence" value="ECO:0007669"/>
    <property type="project" value="InterPro"/>
</dbReference>
<evidence type="ECO:0000256" key="9">
    <source>
        <dbReference type="ARBA" id="ARBA00023136"/>
    </source>
</evidence>
<keyword evidence="9 10" id="KW-0472">Membrane</keyword>
<evidence type="ECO:0000256" key="10">
    <source>
        <dbReference type="HAMAP-Rule" id="MF_00462"/>
    </source>
</evidence>
<evidence type="ECO:0000256" key="7">
    <source>
        <dbReference type="ARBA" id="ARBA00022982"/>
    </source>
</evidence>
<feature type="transmembrane region" description="Helical" evidence="10">
    <location>
        <begin position="31"/>
        <end position="51"/>
    </location>
</feature>
<feature type="transmembrane region" description="Helical" evidence="10">
    <location>
        <begin position="262"/>
        <end position="280"/>
    </location>
</feature>
<organism evidence="11 12">
    <name type="scientific">Buchnera aphidicola</name>
    <name type="common">Muscaphis stroyani</name>
    <dbReference type="NCBI Taxonomy" id="1241869"/>
    <lineage>
        <taxon>Bacteria</taxon>
        <taxon>Pseudomonadati</taxon>
        <taxon>Pseudomonadota</taxon>
        <taxon>Gammaproteobacteria</taxon>
        <taxon>Enterobacterales</taxon>
        <taxon>Erwiniaceae</taxon>
        <taxon>Buchnera</taxon>
    </lineage>
</organism>
<feature type="transmembrane region" description="Helical" evidence="10">
    <location>
        <begin position="237"/>
        <end position="256"/>
    </location>
</feature>
<evidence type="ECO:0000313" key="11">
    <source>
        <dbReference type="EMBL" id="QCI24217.1"/>
    </source>
</evidence>
<dbReference type="GO" id="GO:0022900">
    <property type="term" value="P:electron transport chain"/>
    <property type="evidence" value="ECO:0007669"/>
    <property type="project" value="UniProtKB-UniRule"/>
</dbReference>
<gene>
    <name evidence="11" type="primary">rsxD</name>
    <name evidence="10" type="synonym">rnfD</name>
    <name evidence="11" type="ORF">D9V75_00540</name>
</gene>
<dbReference type="PANTHER" id="PTHR30578">
    <property type="entry name" value="ELECTRON TRANSPORT COMPLEX PROTEIN RNFD"/>
    <property type="match status" value="1"/>
</dbReference>
<keyword evidence="10" id="KW-1003">Cell membrane</keyword>
<feature type="transmembrane region" description="Helical" evidence="10">
    <location>
        <begin position="88"/>
        <end position="108"/>
    </location>
</feature>
<dbReference type="OrthoDB" id="9776359at2"/>
<evidence type="ECO:0000256" key="1">
    <source>
        <dbReference type="ARBA" id="ARBA00022448"/>
    </source>
</evidence>
<comment type="subcellular location">
    <subcellularLocation>
        <location evidence="10">Cell inner membrane</location>
        <topology evidence="10">Multi-pass membrane protein</topology>
    </subcellularLocation>
</comment>